<dbReference type="GO" id="GO:0009044">
    <property type="term" value="F:xylan 1,4-beta-xylosidase activity"/>
    <property type="evidence" value="ECO:0007669"/>
    <property type="project" value="InterPro"/>
</dbReference>
<name>A0A3D8M8Z4_9ALTE</name>
<dbReference type="PRINTS" id="PR00133">
    <property type="entry name" value="GLHYDRLASE3"/>
</dbReference>
<dbReference type="InterPro" id="IPR002772">
    <property type="entry name" value="Glyco_hydro_3_C"/>
</dbReference>
<keyword evidence="3" id="KW-0378">Hydrolase</keyword>
<dbReference type="InterPro" id="IPR044993">
    <property type="entry name" value="BXL"/>
</dbReference>
<keyword evidence="7" id="KW-1185">Reference proteome</keyword>
<dbReference type="RefSeq" id="WP_115593328.1">
    <property type="nucleotide sequence ID" value="NZ_QRHA01000006.1"/>
</dbReference>
<reference evidence="7" key="1">
    <citation type="submission" date="2018-08" db="EMBL/GenBank/DDBJ databases">
        <authorList>
            <person name="Zhang J."/>
            <person name="Du Z.-J."/>
        </authorList>
    </citation>
    <scope>NUCLEOTIDE SEQUENCE [LARGE SCALE GENOMIC DNA]</scope>
    <source>
        <strain evidence="7">KCTC 52655</strain>
    </source>
</reference>
<dbReference type="PANTHER" id="PTHR42721:SF3">
    <property type="entry name" value="BETA-D-XYLOSIDASE 5-RELATED"/>
    <property type="match status" value="1"/>
</dbReference>
<dbReference type="PROSITE" id="PS51257">
    <property type="entry name" value="PROKAR_LIPOPROTEIN"/>
    <property type="match status" value="1"/>
</dbReference>
<evidence type="ECO:0000256" key="3">
    <source>
        <dbReference type="ARBA" id="ARBA00022801"/>
    </source>
</evidence>
<dbReference type="Pfam" id="PF01915">
    <property type="entry name" value="Glyco_hydro_3_C"/>
    <property type="match status" value="1"/>
</dbReference>
<evidence type="ECO:0000256" key="1">
    <source>
        <dbReference type="ARBA" id="ARBA00005336"/>
    </source>
</evidence>
<organism evidence="6 7">
    <name type="scientific">Alteromonas aestuariivivens</name>
    <dbReference type="NCBI Taxonomy" id="1938339"/>
    <lineage>
        <taxon>Bacteria</taxon>
        <taxon>Pseudomonadati</taxon>
        <taxon>Pseudomonadota</taxon>
        <taxon>Gammaproteobacteria</taxon>
        <taxon>Alteromonadales</taxon>
        <taxon>Alteromonadaceae</taxon>
        <taxon>Alteromonas/Salinimonas group</taxon>
        <taxon>Alteromonas</taxon>
    </lineage>
</organism>
<evidence type="ECO:0000259" key="5">
    <source>
        <dbReference type="SMART" id="SM01217"/>
    </source>
</evidence>
<dbReference type="InterPro" id="IPR017853">
    <property type="entry name" value="GH"/>
</dbReference>
<evidence type="ECO:0000313" key="7">
    <source>
        <dbReference type="Proteomes" id="UP000256561"/>
    </source>
</evidence>
<evidence type="ECO:0000256" key="2">
    <source>
        <dbReference type="ARBA" id="ARBA00022729"/>
    </source>
</evidence>
<dbReference type="AlphaFoldDB" id="A0A3D8M8Z4"/>
<accession>A0A3D8M8Z4</accession>
<dbReference type="Pfam" id="PF00933">
    <property type="entry name" value="Glyco_hydro_3"/>
    <property type="match status" value="1"/>
</dbReference>
<dbReference type="OrthoDB" id="9781691at2"/>
<dbReference type="Pfam" id="PF14310">
    <property type="entry name" value="Fn3-like"/>
    <property type="match status" value="1"/>
</dbReference>
<dbReference type="GO" id="GO:0031222">
    <property type="term" value="P:arabinan catabolic process"/>
    <property type="evidence" value="ECO:0007669"/>
    <property type="project" value="TreeGrafter"/>
</dbReference>
<gene>
    <name evidence="6" type="ORF">DXV75_09295</name>
</gene>
<keyword evidence="2 4" id="KW-0732">Signal</keyword>
<feature type="signal peptide" evidence="4">
    <location>
        <begin position="1"/>
        <end position="22"/>
    </location>
</feature>
<dbReference type="GO" id="GO:0046556">
    <property type="term" value="F:alpha-L-arabinofuranosidase activity"/>
    <property type="evidence" value="ECO:0007669"/>
    <property type="project" value="TreeGrafter"/>
</dbReference>
<dbReference type="GO" id="GO:0045493">
    <property type="term" value="P:xylan catabolic process"/>
    <property type="evidence" value="ECO:0007669"/>
    <property type="project" value="InterPro"/>
</dbReference>
<feature type="domain" description="Fibronectin type III-like" evidence="5">
    <location>
        <begin position="802"/>
        <end position="871"/>
    </location>
</feature>
<dbReference type="InterPro" id="IPR036962">
    <property type="entry name" value="Glyco_hydro_3_N_sf"/>
</dbReference>
<comment type="similarity">
    <text evidence="1">Belongs to the glycosyl hydrolase 3 family.</text>
</comment>
<evidence type="ECO:0000313" key="6">
    <source>
        <dbReference type="EMBL" id="RDV25671.1"/>
    </source>
</evidence>
<protein>
    <submittedName>
        <fullName evidence="6">Beta-glucosidase</fullName>
    </submittedName>
</protein>
<dbReference type="Gene3D" id="3.20.20.300">
    <property type="entry name" value="Glycoside hydrolase, family 3, N-terminal domain"/>
    <property type="match status" value="1"/>
</dbReference>
<dbReference type="SMART" id="SM01217">
    <property type="entry name" value="Fn3_like"/>
    <property type="match status" value="1"/>
</dbReference>
<dbReference type="InterPro" id="IPR001764">
    <property type="entry name" value="Glyco_hydro_3_N"/>
</dbReference>
<proteinExistence type="inferred from homology"/>
<dbReference type="PANTHER" id="PTHR42721">
    <property type="entry name" value="SUGAR HYDROLASE-RELATED"/>
    <property type="match status" value="1"/>
</dbReference>
<dbReference type="InterPro" id="IPR026891">
    <property type="entry name" value="Fn3-like"/>
</dbReference>
<dbReference type="Gene3D" id="3.40.50.1700">
    <property type="entry name" value="Glycoside hydrolase family 3 C-terminal domain"/>
    <property type="match status" value="2"/>
</dbReference>
<dbReference type="Proteomes" id="UP000256561">
    <property type="component" value="Unassembled WGS sequence"/>
</dbReference>
<dbReference type="Gene3D" id="2.60.40.10">
    <property type="entry name" value="Immunoglobulins"/>
    <property type="match status" value="1"/>
</dbReference>
<evidence type="ECO:0000256" key="4">
    <source>
        <dbReference type="SAM" id="SignalP"/>
    </source>
</evidence>
<dbReference type="EMBL" id="QRHA01000006">
    <property type="protein sequence ID" value="RDV25671.1"/>
    <property type="molecule type" value="Genomic_DNA"/>
</dbReference>
<dbReference type="SUPFAM" id="SSF51445">
    <property type="entry name" value="(Trans)glycosidases"/>
    <property type="match status" value="1"/>
</dbReference>
<dbReference type="SUPFAM" id="SSF52279">
    <property type="entry name" value="Beta-D-glucan exohydrolase, C-terminal domain"/>
    <property type="match status" value="1"/>
</dbReference>
<dbReference type="InterPro" id="IPR036881">
    <property type="entry name" value="Glyco_hydro_3_C_sf"/>
</dbReference>
<sequence length="888" mass="97538">MKKSLISLVIALSVCACSTSQPSGETGSDSAPAYQNNDLDMPTRVRDLVSRMTLNEKVGQMYNDAPAIERLGIPSYDYWNEALHGVARAGHATVFPQAIGMAAMWNRELLFDVASTISDEGRAKHHYFASHDARYRYTGLTYWSPNINIFRDPRWGRGQETYGEDPYLTGELAVQFIHGLQGDDEHYLKSAATAKHFAVHNGPEISRHSDNYVVSPKDLYETYLPAFEKAIVEGDVEAVMCAYNRVNGSPACGSEMLLKEILRGEYQFDGHVMSDCGAIADFFDTEAHNVVRSPAVAAAWAVTAGTDLNCGTGRRSVFANLVWAVQKGLLSEELIDQAVERLFMTRFKLGLFDAPDRVPYSKIPLDSVSSDAHLKLAQTATEQSLVLLKNDGILPLKTGVKVAVIGPNATNQDVLLGNYNGLPTQPVTPLQGIIKQVGADNVTYAPGSPIIADVYGHWQVLDRSVLFHEDTSGNLQPGLNADYYAVERLPVSDFTNLRGSANWAQTPSASRVETSMSFYFERSPVNDEVLGNFGAVWSGLLIPKTSGSYRFNTQGELYLDGERVTAAVPLQAGVQYEIRVQQLFINDLMENTAAMTDQFWALEWVNESRDLLAEALTAAQYADVIVVAAGISPRIEGEEMPVKLEGFNYGDRADIDLPDVQQQLIQALHKTGKPMVLVNFSGSAMALNWENENVDAIVQAFYPGEATGTALARILWGEANPSGRLPVTFYRNLEGFAPFDDYNMENRTYKYFDGEVLYPFGHGLSYSDFRYEALKAPSTLERGQDLTLTVTLSNLSDIAGEQVTQVYVQMPDAPVRVPNTELKGFTRSALNGGESQEVSINIPANELVYIDEKGKKQPYTGALKISIGDGQPGYAGQGKIQTSVVTIQ</sequence>
<feature type="chain" id="PRO_5017538683" evidence="4">
    <location>
        <begin position="23"/>
        <end position="888"/>
    </location>
</feature>
<dbReference type="InterPro" id="IPR013783">
    <property type="entry name" value="Ig-like_fold"/>
</dbReference>
<comment type="caution">
    <text evidence="6">The sequence shown here is derived from an EMBL/GenBank/DDBJ whole genome shotgun (WGS) entry which is preliminary data.</text>
</comment>